<dbReference type="InterPro" id="IPR013783">
    <property type="entry name" value="Ig-like_fold"/>
</dbReference>
<comment type="subcellular location">
    <subcellularLocation>
        <location evidence="1">Secreted</location>
    </subcellularLocation>
</comment>
<evidence type="ECO:0000256" key="3">
    <source>
        <dbReference type="ARBA" id="ARBA00022729"/>
    </source>
</evidence>
<evidence type="ECO:0000313" key="5">
    <source>
        <dbReference type="EMBL" id="AEP30357.1"/>
    </source>
</evidence>
<dbReference type="RefSeq" id="WP_014109230.1">
    <property type="nucleotide sequence ID" value="NC_016041.1"/>
</dbReference>
<proteinExistence type="predicted"/>
<gene>
    <name evidence="5" type="ordered locus">GNIT_2256</name>
</gene>
<evidence type="ECO:0000256" key="2">
    <source>
        <dbReference type="ARBA" id="ARBA00022525"/>
    </source>
</evidence>
<evidence type="ECO:0000313" key="6">
    <source>
        <dbReference type="Proteomes" id="UP000009282"/>
    </source>
</evidence>
<sequence>MLKKLQRWLLLLVLLPVPALAERLVQVELSDDEYLLVDVVLNNNIIARSIDLHQVEGKRLIAIEPILDALKVRYLLSGPRLTVWHQNSIVEFELLGAESDNATNLGSVWATDGFYMFVQTQVFEQLFSTQLNFNSQQLKVEITTGRDNAIFPIQVLSKQAQNRALDRLTEGYTAPTREQIPITIDDQYRAFTVPHGRINIAAEQSDEGSGFNSSLQLTSDLLYHSAQLTLTDSKNAELQARLQLSRYKTSPDDYILGLYDQYQFGDISSRTNNLTSGTQAGVGIIFERREESFRDSNQFITLKETAPPGWEAELFRNQVFLQATTVPDDGLLIFDDVEVTYGSNQYVIKLYGPFGEKDVINKSYNLVENALSKGQTAHTVYALDRKHRLINDQSDEDYEPTDFGGTFDYGVSDNWQIGVGYAGLVGDQRVYSLSNAVSLPGMLLENDISVDQDGNYAQLTSIQGSAFGNDRYNINFESGSDFTSDRLSLIGDSIALDGAYYFNTDYMGVTFGGDYRKDDLAESYRISNRISGSWGRLLLRHSLTYAKNISLIGNMLETENLLGSVGVSGSLPYNFRVSANINYDPDASDIIQDSSSLVIQKNLVDPWDTTHYLTLNYLPIASGERDNWRLSHRASWRTGDFQLNLASQIGDNGRWSIQLGLQMFLGYDYRNNRVTLSQRLLPNTASLDVHAYLDRQINGIPDPLDYDLSGVEFSGNPEWGGVTTGEGGRAILPGVYPNSPFRFAAKWKQGSSTINNDYVVFSHPGAYIDVNMPFILSTELLGFVLRTNSGQEIGLQNAVVELYDDNNQKLRSKETDIDGYYEFLGLAPGQYRVEINKQTLTEKGYTGNVVGFNVITGGKGGYAELPALILRRIGDDKSLDLEQIEDIALDKESSEATVWDPEEKVRRNYFTLPTKNKVVAKHSLDEDKLAELTELEQKAELKADFTNVSSAAAEKFAFLNKSESNLPSVSILEPHLNDNKVTVFKAQQIMGAKSQIQTSSKDVKGGFVIQLGVYKDLVNAQDLINRLASEALPKNQFTLSSDKGMTRVLFGSFLSMASGLEFANKFIGNQQAYLVKASVLSSGESESESVETSNKPWVIQLYAASTEAIEPAIINQFTAIENLNLGQKRSDNGNIVYCIISSGLTTKAAAQKVLQNSGYNGWVVNAGAFENVRELKRQ</sequence>
<dbReference type="EMBL" id="CP003060">
    <property type="protein sequence ID" value="AEP30357.1"/>
    <property type="molecule type" value="Genomic_DNA"/>
</dbReference>
<dbReference type="GO" id="GO:0042834">
    <property type="term" value="F:peptidoglycan binding"/>
    <property type="evidence" value="ECO:0007669"/>
    <property type="project" value="InterPro"/>
</dbReference>
<dbReference type="STRING" id="1085623.GNIT_2256"/>
<accession>G4QKQ4</accession>
<keyword evidence="6" id="KW-1185">Reference proteome</keyword>
<dbReference type="AlphaFoldDB" id="G4QKQ4"/>
<dbReference type="Gene3D" id="3.30.70.1070">
    <property type="entry name" value="Sporulation related repeat"/>
    <property type="match status" value="1"/>
</dbReference>
<dbReference type="Pfam" id="PF05036">
    <property type="entry name" value="SPOR"/>
    <property type="match status" value="1"/>
</dbReference>
<dbReference type="GO" id="GO:0005576">
    <property type="term" value="C:extracellular region"/>
    <property type="evidence" value="ECO:0007669"/>
    <property type="project" value="UniProtKB-SubCell"/>
</dbReference>
<dbReference type="eggNOG" id="COG3188">
    <property type="taxonomic scope" value="Bacteria"/>
</dbReference>
<dbReference type="InterPro" id="IPR007730">
    <property type="entry name" value="SPOR-like_dom"/>
</dbReference>
<keyword evidence="2" id="KW-0964">Secreted</keyword>
<dbReference type="HOGENOM" id="CLU_273289_0_0_6"/>
<dbReference type="SUPFAM" id="SSF110997">
    <property type="entry name" value="Sporulation related repeat"/>
    <property type="match status" value="1"/>
</dbReference>
<dbReference type="Proteomes" id="UP000009282">
    <property type="component" value="Chromosome"/>
</dbReference>
<name>G4QKQ4_GLANF</name>
<dbReference type="Pfam" id="PF17210">
    <property type="entry name" value="SdrD_B"/>
    <property type="match status" value="1"/>
</dbReference>
<dbReference type="Gene3D" id="2.60.40.10">
    <property type="entry name" value="Immunoglobulins"/>
    <property type="match status" value="1"/>
</dbReference>
<evidence type="ECO:0000259" key="4">
    <source>
        <dbReference type="PROSITE" id="PS51724"/>
    </source>
</evidence>
<organism evidence="5 6">
    <name type="scientific">Glaciecola nitratireducens (strain JCM 12485 / KCTC 12276 / FR1064)</name>
    <dbReference type="NCBI Taxonomy" id="1085623"/>
    <lineage>
        <taxon>Bacteria</taxon>
        <taxon>Pseudomonadati</taxon>
        <taxon>Pseudomonadota</taxon>
        <taxon>Gammaproteobacteria</taxon>
        <taxon>Alteromonadales</taxon>
        <taxon>Alteromonadaceae</taxon>
        <taxon>Brumicola</taxon>
    </lineage>
</organism>
<feature type="domain" description="SPOR" evidence="4">
    <location>
        <begin position="1001"/>
        <end position="1081"/>
    </location>
</feature>
<keyword evidence="3" id="KW-0732">Signal</keyword>
<evidence type="ECO:0000256" key="1">
    <source>
        <dbReference type="ARBA" id="ARBA00004613"/>
    </source>
</evidence>
<dbReference type="OrthoDB" id="121544at2"/>
<dbReference type="InterPro" id="IPR033764">
    <property type="entry name" value="Sdr_B"/>
</dbReference>
<dbReference type="InterPro" id="IPR036680">
    <property type="entry name" value="SPOR-like_sf"/>
</dbReference>
<dbReference type="PROSITE" id="PS51724">
    <property type="entry name" value="SPOR"/>
    <property type="match status" value="1"/>
</dbReference>
<reference evidence="5 6" key="1">
    <citation type="journal article" date="2011" name="J. Bacteriol.">
        <title>Complete genome sequence of seawater bacterium Glaciecola nitratireducens FR1064T.</title>
        <authorList>
            <person name="Bian F."/>
            <person name="Qin Q.L."/>
            <person name="Xie B.B."/>
            <person name="Shu Y.L."/>
            <person name="Zhang X.Y."/>
            <person name="Yu Y."/>
            <person name="Chen B."/>
            <person name="Chen X.L."/>
            <person name="Zhou B.C."/>
            <person name="Zhang Y.Z."/>
        </authorList>
    </citation>
    <scope>NUCLEOTIDE SEQUENCE [LARGE SCALE GENOMIC DNA]</scope>
    <source>
        <strain evidence="6">JCM 12485 / KCTC 12276 / FR1064</strain>
    </source>
</reference>
<dbReference type="KEGG" id="gni:GNIT_2256"/>
<protein>
    <submittedName>
        <fullName evidence="5">Sporulation related protein</fullName>
    </submittedName>
</protein>
<dbReference type="SUPFAM" id="SSF49478">
    <property type="entry name" value="Cna protein B-type domain"/>
    <property type="match status" value="1"/>
</dbReference>